<organism evidence="1 2">
    <name type="scientific">Pisum sativum</name>
    <name type="common">Garden pea</name>
    <name type="synonym">Lathyrus oleraceus</name>
    <dbReference type="NCBI Taxonomy" id="3888"/>
    <lineage>
        <taxon>Eukaryota</taxon>
        <taxon>Viridiplantae</taxon>
        <taxon>Streptophyta</taxon>
        <taxon>Embryophyta</taxon>
        <taxon>Tracheophyta</taxon>
        <taxon>Spermatophyta</taxon>
        <taxon>Magnoliopsida</taxon>
        <taxon>eudicotyledons</taxon>
        <taxon>Gunneridae</taxon>
        <taxon>Pentapetalae</taxon>
        <taxon>rosids</taxon>
        <taxon>fabids</taxon>
        <taxon>Fabales</taxon>
        <taxon>Fabaceae</taxon>
        <taxon>Papilionoideae</taxon>
        <taxon>50 kb inversion clade</taxon>
        <taxon>NPAAA clade</taxon>
        <taxon>Hologalegina</taxon>
        <taxon>IRL clade</taxon>
        <taxon>Fabeae</taxon>
        <taxon>Lathyrus</taxon>
    </lineage>
</organism>
<dbReference type="EMBL" id="JAMSHJ010000005">
    <property type="protein sequence ID" value="KAI5412330.1"/>
    <property type="molecule type" value="Genomic_DNA"/>
</dbReference>
<gene>
    <name evidence="1" type="ORF">KIW84_057126</name>
</gene>
<name>A0A9D4X513_PEA</name>
<reference evidence="1 2" key="1">
    <citation type="journal article" date="2022" name="Nat. Genet.">
        <title>Improved pea reference genome and pan-genome highlight genomic features and evolutionary characteristics.</title>
        <authorList>
            <person name="Yang T."/>
            <person name="Liu R."/>
            <person name="Luo Y."/>
            <person name="Hu S."/>
            <person name="Wang D."/>
            <person name="Wang C."/>
            <person name="Pandey M.K."/>
            <person name="Ge S."/>
            <person name="Xu Q."/>
            <person name="Li N."/>
            <person name="Li G."/>
            <person name="Huang Y."/>
            <person name="Saxena R.K."/>
            <person name="Ji Y."/>
            <person name="Li M."/>
            <person name="Yan X."/>
            <person name="He Y."/>
            <person name="Liu Y."/>
            <person name="Wang X."/>
            <person name="Xiang C."/>
            <person name="Varshney R.K."/>
            <person name="Ding H."/>
            <person name="Gao S."/>
            <person name="Zong X."/>
        </authorList>
    </citation>
    <scope>NUCLEOTIDE SEQUENCE [LARGE SCALE GENOMIC DNA]</scope>
    <source>
        <strain evidence="1 2">cv. Zhongwan 6</strain>
    </source>
</reference>
<comment type="caution">
    <text evidence="1">The sequence shown here is derived from an EMBL/GenBank/DDBJ whole genome shotgun (WGS) entry which is preliminary data.</text>
</comment>
<sequence>MKSHLTGNPEIRLALNEDLSIGTSDYRARVNVELEPGAVGHTTDFKEANKRLERGIKKKVVDGSELTLRANLTFSRNYMEIS</sequence>
<dbReference type="Proteomes" id="UP001058974">
    <property type="component" value="Chromosome 5"/>
</dbReference>
<dbReference type="AlphaFoldDB" id="A0A9D4X513"/>
<proteinExistence type="predicted"/>
<dbReference type="Gramene" id="Psat05G0712600-T1">
    <property type="protein sequence ID" value="KAI5412330.1"/>
    <property type="gene ID" value="KIW84_057126"/>
</dbReference>
<evidence type="ECO:0000313" key="1">
    <source>
        <dbReference type="EMBL" id="KAI5412330.1"/>
    </source>
</evidence>
<accession>A0A9D4X513</accession>
<protein>
    <submittedName>
        <fullName evidence="1">Uncharacterized protein</fullName>
    </submittedName>
</protein>
<keyword evidence="2" id="KW-1185">Reference proteome</keyword>
<evidence type="ECO:0000313" key="2">
    <source>
        <dbReference type="Proteomes" id="UP001058974"/>
    </source>
</evidence>